<feature type="transmembrane region" description="Helical" evidence="10">
    <location>
        <begin position="121"/>
        <end position="139"/>
    </location>
</feature>
<evidence type="ECO:0000256" key="5">
    <source>
        <dbReference type="ARBA" id="ARBA00022725"/>
    </source>
</evidence>
<evidence type="ECO:0000256" key="4">
    <source>
        <dbReference type="ARBA" id="ARBA00022692"/>
    </source>
</evidence>
<dbReference type="PANTHER" id="PTHR21137:SF35">
    <property type="entry name" value="ODORANT RECEPTOR 19A-RELATED"/>
    <property type="match status" value="1"/>
</dbReference>
<proteinExistence type="predicted"/>
<accession>A0A0Q9WS96</accession>
<reference evidence="11 12" key="1">
    <citation type="journal article" date="2007" name="Nature">
        <title>Evolution of genes and genomes on the Drosophila phylogeny.</title>
        <authorList>
            <consortium name="Drosophila 12 Genomes Consortium"/>
            <person name="Clark A.G."/>
            <person name="Eisen M.B."/>
            <person name="Smith D.R."/>
            <person name="Bergman C.M."/>
            <person name="Oliver B."/>
            <person name="Markow T.A."/>
            <person name="Kaufman T.C."/>
            <person name="Kellis M."/>
            <person name="Gelbart W."/>
            <person name="Iyer V.N."/>
            <person name="Pollard D.A."/>
            <person name="Sackton T.B."/>
            <person name="Larracuente A.M."/>
            <person name="Singh N.D."/>
            <person name="Abad J.P."/>
            <person name="Abt D.N."/>
            <person name="Adryan B."/>
            <person name="Aguade M."/>
            <person name="Akashi H."/>
            <person name="Anderson W.W."/>
            <person name="Aquadro C.F."/>
            <person name="Ardell D.H."/>
            <person name="Arguello R."/>
            <person name="Artieri C.G."/>
            <person name="Barbash D.A."/>
            <person name="Barker D."/>
            <person name="Barsanti P."/>
            <person name="Batterham P."/>
            <person name="Batzoglou S."/>
            <person name="Begun D."/>
            <person name="Bhutkar A."/>
            <person name="Blanco E."/>
            <person name="Bosak S.A."/>
            <person name="Bradley R.K."/>
            <person name="Brand A.D."/>
            <person name="Brent M.R."/>
            <person name="Brooks A.N."/>
            <person name="Brown R.H."/>
            <person name="Butlin R.K."/>
            <person name="Caggese C."/>
            <person name="Calvi B.R."/>
            <person name="Bernardo de Carvalho A."/>
            <person name="Caspi A."/>
            <person name="Castrezana S."/>
            <person name="Celniker S.E."/>
            <person name="Chang J.L."/>
            <person name="Chapple C."/>
            <person name="Chatterji S."/>
            <person name="Chinwalla A."/>
            <person name="Civetta A."/>
            <person name="Clifton S.W."/>
            <person name="Comeron J.M."/>
            <person name="Costello J.C."/>
            <person name="Coyne J.A."/>
            <person name="Daub J."/>
            <person name="David R.G."/>
            <person name="Delcher A.L."/>
            <person name="Delehaunty K."/>
            <person name="Do C.B."/>
            <person name="Ebling H."/>
            <person name="Edwards K."/>
            <person name="Eickbush T."/>
            <person name="Evans J.D."/>
            <person name="Filipski A."/>
            <person name="Findeiss S."/>
            <person name="Freyhult E."/>
            <person name="Fulton L."/>
            <person name="Fulton R."/>
            <person name="Garcia A.C."/>
            <person name="Gardiner A."/>
            <person name="Garfield D.A."/>
            <person name="Garvin B.E."/>
            <person name="Gibson G."/>
            <person name="Gilbert D."/>
            <person name="Gnerre S."/>
            <person name="Godfrey J."/>
            <person name="Good R."/>
            <person name="Gotea V."/>
            <person name="Gravely B."/>
            <person name="Greenberg A.J."/>
            <person name="Griffiths-Jones S."/>
            <person name="Gross S."/>
            <person name="Guigo R."/>
            <person name="Gustafson E.A."/>
            <person name="Haerty W."/>
            <person name="Hahn M.W."/>
            <person name="Halligan D.L."/>
            <person name="Halpern A.L."/>
            <person name="Halter G.M."/>
            <person name="Han M.V."/>
            <person name="Heger A."/>
            <person name="Hillier L."/>
            <person name="Hinrichs A.S."/>
            <person name="Holmes I."/>
            <person name="Hoskins R.A."/>
            <person name="Hubisz M.J."/>
            <person name="Hultmark D."/>
            <person name="Huntley M.A."/>
            <person name="Jaffe D.B."/>
            <person name="Jagadeeshan S."/>
            <person name="Jeck W.R."/>
            <person name="Johnson J."/>
            <person name="Jones C.D."/>
            <person name="Jordan W.C."/>
            <person name="Karpen G.H."/>
            <person name="Kataoka E."/>
            <person name="Keightley P.D."/>
            <person name="Kheradpour P."/>
            <person name="Kirkness E.F."/>
            <person name="Koerich L.B."/>
            <person name="Kristiansen K."/>
            <person name="Kudrna D."/>
            <person name="Kulathinal R.J."/>
            <person name="Kumar S."/>
            <person name="Kwok R."/>
            <person name="Lander E."/>
            <person name="Langley C.H."/>
            <person name="Lapoint R."/>
            <person name="Lazzaro B.P."/>
            <person name="Lee S.J."/>
            <person name="Levesque L."/>
            <person name="Li R."/>
            <person name="Lin C.F."/>
            <person name="Lin M.F."/>
            <person name="Lindblad-Toh K."/>
            <person name="Llopart A."/>
            <person name="Long M."/>
            <person name="Low L."/>
            <person name="Lozovsky E."/>
            <person name="Lu J."/>
            <person name="Luo M."/>
            <person name="Machado C.A."/>
            <person name="Makalowski W."/>
            <person name="Marzo M."/>
            <person name="Matsuda M."/>
            <person name="Matzkin L."/>
            <person name="McAllister B."/>
            <person name="McBride C.S."/>
            <person name="McKernan B."/>
            <person name="McKernan K."/>
            <person name="Mendez-Lago M."/>
            <person name="Minx P."/>
            <person name="Mollenhauer M.U."/>
            <person name="Montooth K."/>
            <person name="Mount S.M."/>
            <person name="Mu X."/>
            <person name="Myers E."/>
            <person name="Negre B."/>
            <person name="Newfeld S."/>
            <person name="Nielsen R."/>
            <person name="Noor M.A."/>
            <person name="O'Grady P."/>
            <person name="Pachter L."/>
            <person name="Papaceit M."/>
            <person name="Parisi M.J."/>
            <person name="Parisi M."/>
            <person name="Parts L."/>
            <person name="Pedersen J.S."/>
            <person name="Pesole G."/>
            <person name="Phillippy A.M."/>
            <person name="Ponting C.P."/>
            <person name="Pop M."/>
            <person name="Porcelli D."/>
            <person name="Powell J.R."/>
            <person name="Prohaska S."/>
            <person name="Pruitt K."/>
            <person name="Puig M."/>
            <person name="Quesneville H."/>
            <person name="Ram K.R."/>
            <person name="Rand D."/>
            <person name="Rasmussen M.D."/>
            <person name="Reed L.K."/>
            <person name="Reenan R."/>
            <person name="Reily A."/>
            <person name="Remington K.A."/>
            <person name="Rieger T.T."/>
            <person name="Ritchie M.G."/>
            <person name="Robin C."/>
            <person name="Rogers Y.H."/>
            <person name="Rohde C."/>
            <person name="Rozas J."/>
            <person name="Rubenfield M.J."/>
            <person name="Ruiz A."/>
            <person name="Russo S."/>
            <person name="Salzberg S.L."/>
            <person name="Sanchez-Gracia A."/>
            <person name="Saranga D.J."/>
            <person name="Sato H."/>
            <person name="Schaeffer S.W."/>
            <person name="Schatz M.C."/>
            <person name="Schlenke T."/>
            <person name="Schwartz R."/>
            <person name="Segarra C."/>
            <person name="Singh R.S."/>
            <person name="Sirot L."/>
            <person name="Sirota M."/>
            <person name="Sisneros N.B."/>
            <person name="Smith C.D."/>
            <person name="Smith T.F."/>
            <person name="Spieth J."/>
            <person name="Stage D.E."/>
            <person name="Stark A."/>
            <person name="Stephan W."/>
            <person name="Strausberg R.L."/>
            <person name="Strempel S."/>
            <person name="Sturgill D."/>
            <person name="Sutton G."/>
            <person name="Sutton G.G."/>
            <person name="Tao W."/>
            <person name="Teichmann S."/>
            <person name="Tobari Y.N."/>
            <person name="Tomimura Y."/>
            <person name="Tsolas J.M."/>
            <person name="Valente V.L."/>
            <person name="Venter E."/>
            <person name="Venter J.C."/>
            <person name="Vicario S."/>
            <person name="Vieira F.G."/>
            <person name="Vilella A.J."/>
            <person name="Villasante A."/>
            <person name="Walenz B."/>
            <person name="Wang J."/>
            <person name="Wasserman M."/>
            <person name="Watts T."/>
            <person name="Wilson D."/>
            <person name="Wilson R.K."/>
            <person name="Wing R.A."/>
            <person name="Wolfner M.F."/>
            <person name="Wong A."/>
            <person name="Wong G.K."/>
            <person name="Wu C.I."/>
            <person name="Wu G."/>
            <person name="Yamamoto D."/>
            <person name="Yang H.P."/>
            <person name="Yang S.P."/>
            <person name="Yorke J.A."/>
            <person name="Yoshida K."/>
            <person name="Zdobnov E."/>
            <person name="Zhang P."/>
            <person name="Zhang Y."/>
            <person name="Zimin A.V."/>
            <person name="Baldwin J."/>
            <person name="Abdouelleil A."/>
            <person name="Abdulkadir J."/>
            <person name="Abebe A."/>
            <person name="Abera B."/>
            <person name="Abreu J."/>
            <person name="Acer S.C."/>
            <person name="Aftuck L."/>
            <person name="Alexander A."/>
            <person name="An P."/>
            <person name="Anderson E."/>
            <person name="Anderson S."/>
            <person name="Arachi H."/>
            <person name="Azer M."/>
            <person name="Bachantsang P."/>
            <person name="Barry A."/>
            <person name="Bayul T."/>
            <person name="Berlin A."/>
            <person name="Bessette D."/>
            <person name="Bloom T."/>
            <person name="Blye J."/>
            <person name="Boguslavskiy L."/>
            <person name="Bonnet C."/>
            <person name="Boukhgalter B."/>
            <person name="Bourzgui I."/>
            <person name="Brown A."/>
            <person name="Cahill P."/>
            <person name="Channer S."/>
            <person name="Cheshatsang Y."/>
            <person name="Chuda L."/>
            <person name="Citroen M."/>
            <person name="Collymore A."/>
            <person name="Cooke P."/>
            <person name="Costello M."/>
            <person name="D'Aco K."/>
            <person name="Daza R."/>
            <person name="De Haan G."/>
            <person name="DeGray S."/>
            <person name="DeMaso C."/>
            <person name="Dhargay N."/>
            <person name="Dooley K."/>
            <person name="Dooley E."/>
            <person name="Doricent M."/>
            <person name="Dorje P."/>
            <person name="Dorjee K."/>
            <person name="Dupes A."/>
            <person name="Elong R."/>
            <person name="Falk J."/>
            <person name="Farina A."/>
            <person name="Faro S."/>
            <person name="Ferguson D."/>
            <person name="Fisher S."/>
            <person name="Foley C.D."/>
            <person name="Franke A."/>
            <person name="Friedrich D."/>
            <person name="Gadbois L."/>
            <person name="Gearin G."/>
            <person name="Gearin C.R."/>
            <person name="Giannoukos G."/>
            <person name="Goode T."/>
            <person name="Graham J."/>
            <person name="Grandbois E."/>
            <person name="Grewal S."/>
            <person name="Gyaltsen K."/>
            <person name="Hafez N."/>
            <person name="Hagos B."/>
            <person name="Hall J."/>
            <person name="Henson C."/>
            <person name="Hollinger A."/>
            <person name="Honan T."/>
            <person name="Huard M.D."/>
            <person name="Hughes L."/>
            <person name="Hurhula B."/>
            <person name="Husby M.E."/>
            <person name="Kamat A."/>
            <person name="Kanga B."/>
            <person name="Kashin S."/>
            <person name="Khazanovich D."/>
            <person name="Kisner P."/>
            <person name="Lance K."/>
            <person name="Lara M."/>
            <person name="Lee W."/>
            <person name="Lennon N."/>
            <person name="Letendre F."/>
            <person name="LeVine R."/>
            <person name="Lipovsky A."/>
            <person name="Liu X."/>
            <person name="Liu J."/>
            <person name="Liu S."/>
            <person name="Lokyitsang T."/>
            <person name="Lokyitsang Y."/>
            <person name="Lubonja R."/>
            <person name="Lui A."/>
            <person name="MacDonald P."/>
            <person name="Magnisalis V."/>
            <person name="Maru K."/>
            <person name="Matthews C."/>
            <person name="McCusker W."/>
            <person name="McDonough S."/>
            <person name="Mehta T."/>
            <person name="Meldrim J."/>
            <person name="Meneus L."/>
            <person name="Mihai O."/>
            <person name="Mihalev A."/>
            <person name="Mihova T."/>
            <person name="Mittelman R."/>
            <person name="Mlenga V."/>
            <person name="Montmayeur A."/>
            <person name="Mulrain L."/>
            <person name="Navidi A."/>
            <person name="Naylor J."/>
            <person name="Negash T."/>
            <person name="Nguyen T."/>
            <person name="Nguyen N."/>
            <person name="Nicol R."/>
            <person name="Norbu C."/>
            <person name="Norbu N."/>
            <person name="Novod N."/>
            <person name="O'Neill B."/>
            <person name="Osman S."/>
            <person name="Markiewicz E."/>
            <person name="Oyono O.L."/>
            <person name="Patti C."/>
            <person name="Phunkhang P."/>
            <person name="Pierre F."/>
            <person name="Priest M."/>
            <person name="Raghuraman S."/>
            <person name="Rege F."/>
            <person name="Reyes R."/>
            <person name="Rise C."/>
            <person name="Rogov P."/>
            <person name="Ross K."/>
            <person name="Ryan E."/>
            <person name="Settipalli S."/>
            <person name="Shea T."/>
            <person name="Sherpa N."/>
            <person name="Shi L."/>
            <person name="Shih D."/>
            <person name="Sparrow T."/>
            <person name="Spaulding J."/>
            <person name="Stalker J."/>
            <person name="Stange-Thomann N."/>
            <person name="Stavropoulos S."/>
            <person name="Stone C."/>
            <person name="Strader C."/>
            <person name="Tesfaye S."/>
            <person name="Thomson T."/>
            <person name="Thoulutsang Y."/>
            <person name="Thoulutsang D."/>
            <person name="Topham K."/>
            <person name="Topping I."/>
            <person name="Tsamla T."/>
            <person name="Vassiliev H."/>
            <person name="Vo A."/>
            <person name="Wangchuk T."/>
            <person name="Wangdi T."/>
            <person name="Weiand M."/>
            <person name="Wilkinson J."/>
            <person name="Wilson A."/>
            <person name="Yadav S."/>
            <person name="Young G."/>
            <person name="Yu Q."/>
            <person name="Zembek L."/>
            <person name="Zhong D."/>
            <person name="Zimmer A."/>
            <person name="Zwirko Z."/>
            <person name="Jaffe D.B."/>
            <person name="Alvarez P."/>
            <person name="Brockman W."/>
            <person name="Butler J."/>
            <person name="Chin C."/>
            <person name="Gnerre S."/>
            <person name="Grabherr M."/>
            <person name="Kleber M."/>
            <person name="Mauceli E."/>
            <person name="MacCallum I."/>
        </authorList>
    </citation>
    <scope>NUCLEOTIDE SEQUENCE [LARGE SCALE GENOMIC DNA]</scope>
    <source>
        <strain evidence="12">Tucson 14030-0811.24</strain>
    </source>
</reference>
<evidence type="ECO:0000256" key="6">
    <source>
        <dbReference type="ARBA" id="ARBA00022989"/>
    </source>
</evidence>
<dbReference type="GO" id="GO:0005886">
    <property type="term" value="C:plasma membrane"/>
    <property type="evidence" value="ECO:0007669"/>
    <property type="project" value="UniProtKB-SubCell"/>
</dbReference>
<name>A0A0Q9WS96_DROWI</name>
<comment type="subcellular location">
    <subcellularLocation>
        <location evidence="1">Cell membrane</location>
        <topology evidence="1">Multi-pass membrane protein</topology>
    </subcellularLocation>
</comment>
<keyword evidence="3" id="KW-0716">Sensory transduction</keyword>
<evidence type="ECO:0000256" key="3">
    <source>
        <dbReference type="ARBA" id="ARBA00022606"/>
    </source>
</evidence>
<evidence type="ECO:0000256" key="1">
    <source>
        <dbReference type="ARBA" id="ARBA00004651"/>
    </source>
</evidence>
<feature type="transmembrane region" description="Helical" evidence="10">
    <location>
        <begin position="79"/>
        <end position="101"/>
    </location>
</feature>
<dbReference type="InParanoid" id="A0A0Q9WS96"/>
<dbReference type="GO" id="GO:0005549">
    <property type="term" value="F:odorant binding"/>
    <property type="evidence" value="ECO:0007669"/>
    <property type="project" value="InterPro"/>
</dbReference>
<evidence type="ECO:0000313" key="12">
    <source>
        <dbReference type="Proteomes" id="UP000007798"/>
    </source>
</evidence>
<keyword evidence="2" id="KW-1003">Cell membrane</keyword>
<keyword evidence="12" id="KW-1185">Reference proteome</keyword>
<evidence type="ECO:0008006" key="13">
    <source>
        <dbReference type="Google" id="ProtNLM"/>
    </source>
</evidence>
<dbReference type="Proteomes" id="UP000007798">
    <property type="component" value="Unassembled WGS sequence"/>
</dbReference>
<dbReference type="EMBL" id="CH964095">
    <property type="protein sequence ID" value="KRF98977.1"/>
    <property type="molecule type" value="Genomic_DNA"/>
</dbReference>
<evidence type="ECO:0000256" key="2">
    <source>
        <dbReference type="ARBA" id="ARBA00022475"/>
    </source>
</evidence>
<evidence type="ECO:0000256" key="9">
    <source>
        <dbReference type="ARBA" id="ARBA00023224"/>
    </source>
</evidence>
<dbReference type="InterPro" id="IPR004117">
    <property type="entry name" value="7tm6_olfct_rcpt"/>
</dbReference>
<keyword evidence="8" id="KW-0675">Receptor</keyword>
<dbReference type="PANTHER" id="PTHR21137">
    <property type="entry name" value="ODORANT RECEPTOR"/>
    <property type="match status" value="1"/>
</dbReference>
<evidence type="ECO:0000256" key="10">
    <source>
        <dbReference type="SAM" id="Phobius"/>
    </source>
</evidence>
<dbReference type="Pfam" id="PF02949">
    <property type="entry name" value="7tm_6"/>
    <property type="match status" value="1"/>
</dbReference>
<sequence length="233" mass="26943">MIFELLRKPGPQDMKSSTDAFTYFEYGMTAVGWLPPSRGRKLYLMFRGLVIIWCIVYLPFGMIMGCVKDIKDYKPGEFLTLLETVLNDAGCSLKILALYLYLPKYEKTKNLLERLDEFFNLFFFADFWIGLLCVVYIFGLMSQTFPFCYVCDLIINDCDRLALALFHSNWTGSSRRYKSTLIQFIHNAQQPITFTAGSIFPICMQTNIKVAKLAFSVVTFIKQMNIVEKSMKN</sequence>
<keyword evidence="5" id="KW-0552">Olfaction</keyword>
<keyword evidence="9" id="KW-0807">Transducer</keyword>
<dbReference type="GO" id="GO:0007165">
    <property type="term" value="P:signal transduction"/>
    <property type="evidence" value="ECO:0007669"/>
    <property type="project" value="UniProtKB-KW"/>
</dbReference>
<protein>
    <recommendedName>
        <fullName evidence="13">Odorant receptor</fullName>
    </recommendedName>
</protein>
<gene>
    <name evidence="11" type="primary">Dwil\GK27800</name>
    <name evidence="11" type="ORF">Dwil_GK27800</name>
</gene>
<feature type="transmembrane region" description="Helical" evidence="10">
    <location>
        <begin position="44"/>
        <end position="67"/>
    </location>
</feature>
<keyword evidence="7 10" id="KW-0472">Membrane</keyword>
<dbReference type="eggNOG" id="ENOG502T9HD">
    <property type="taxonomic scope" value="Eukaryota"/>
</dbReference>
<evidence type="ECO:0000256" key="7">
    <source>
        <dbReference type="ARBA" id="ARBA00023136"/>
    </source>
</evidence>
<dbReference type="STRING" id="7260.A0A0Q9WS96"/>
<evidence type="ECO:0000256" key="8">
    <source>
        <dbReference type="ARBA" id="ARBA00023170"/>
    </source>
</evidence>
<dbReference type="AlphaFoldDB" id="A0A0Q9WS96"/>
<keyword evidence="4 10" id="KW-0812">Transmembrane</keyword>
<keyword evidence="6 10" id="KW-1133">Transmembrane helix</keyword>
<evidence type="ECO:0000313" key="11">
    <source>
        <dbReference type="EMBL" id="KRF98977.1"/>
    </source>
</evidence>
<dbReference type="GO" id="GO:0004984">
    <property type="term" value="F:olfactory receptor activity"/>
    <property type="evidence" value="ECO:0007669"/>
    <property type="project" value="InterPro"/>
</dbReference>
<dbReference type="OrthoDB" id="6604226at2759"/>
<organism evidence="11 12">
    <name type="scientific">Drosophila willistoni</name>
    <name type="common">Fruit fly</name>
    <dbReference type="NCBI Taxonomy" id="7260"/>
    <lineage>
        <taxon>Eukaryota</taxon>
        <taxon>Metazoa</taxon>
        <taxon>Ecdysozoa</taxon>
        <taxon>Arthropoda</taxon>
        <taxon>Hexapoda</taxon>
        <taxon>Insecta</taxon>
        <taxon>Pterygota</taxon>
        <taxon>Neoptera</taxon>
        <taxon>Endopterygota</taxon>
        <taxon>Diptera</taxon>
        <taxon>Brachycera</taxon>
        <taxon>Muscomorpha</taxon>
        <taxon>Ephydroidea</taxon>
        <taxon>Drosophilidae</taxon>
        <taxon>Drosophila</taxon>
        <taxon>Sophophora</taxon>
    </lineage>
</organism>